<dbReference type="Pfam" id="PF20163">
    <property type="entry name" value="DUF6536"/>
    <property type="match status" value="1"/>
</dbReference>
<feature type="non-terminal residue" evidence="3">
    <location>
        <position position="357"/>
    </location>
</feature>
<evidence type="ECO:0000259" key="2">
    <source>
        <dbReference type="Pfam" id="PF20163"/>
    </source>
</evidence>
<dbReference type="OrthoDB" id="5429634at2759"/>
<evidence type="ECO:0000256" key="1">
    <source>
        <dbReference type="SAM" id="Phobius"/>
    </source>
</evidence>
<reference evidence="3" key="1">
    <citation type="journal article" date="2020" name="Stud. Mycol.">
        <title>101 Dothideomycetes genomes: a test case for predicting lifestyles and emergence of pathogens.</title>
        <authorList>
            <person name="Haridas S."/>
            <person name="Albert R."/>
            <person name="Binder M."/>
            <person name="Bloem J."/>
            <person name="Labutti K."/>
            <person name="Salamov A."/>
            <person name="Andreopoulos B."/>
            <person name="Baker S."/>
            <person name="Barry K."/>
            <person name="Bills G."/>
            <person name="Bluhm B."/>
            <person name="Cannon C."/>
            <person name="Castanera R."/>
            <person name="Culley D."/>
            <person name="Daum C."/>
            <person name="Ezra D."/>
            <person name="Gonzalez J."/>
            <person name="Henrissat B."/>
            <person name="Kuo A."/>
            <person name="Liang C."/>
            <person name="Lipzen A."/>
            <person name="Lutzoni F."/>
            <person name="Magnuson J."/>
            <person name="Mondo S."/>
            <person name="Nolan M."/>
            <person name="Ohm R."/>
            <person name="Pangilinan J."/>
            <person name="Park H.-J."/>
            <person name="Ramirez L."/>
            <person name="Alfaro M."/>
            <person name="Sun H."/>
            <person name="Tritt A."/>
            <person name="Yoshinaga Y."/>
            <person name="Zwiers L.-H."/>
            <person name="Turgeon B."/>
            <person name="Goodwin S."/>
            <person name="Spatafora J."/>
            <person name="Crous P."/>
            <person name="Grigoriev I."/>
        </authorList>
    </citation>
    <scope>NUCLEOTIDE SEQUENCE</scope>
    <source>
        <strain evidence="3">CBS 269.34</strain>
    </source>
</reference>
<dbReference type="AlphaFoldDB" id="A0A6A6RAU7"/>
<name>A0A6A6RAU7_9PEZI</name>
<dbReference type="PANTHER" id="PTHR35395">
    <property type="entry name" value="DUF6536 DOMAIN-CONTAINING PROTEIN"/>
    <property type="match status" value="1"/>
</dbReference>
<evidence type="ECO:0000313" key="3">
    <source>
        <dbReference type="EMBL" id="KAF2500873.1"/>
    </source>
</evidence>
<feature type="domain" description="DUF6536" evidence="2">
    <location>
        <begin position="8"/>
        <end position="156"/>
    </location>
</feature>
<keyword evidence="1" id="KW-0472">Membrane</keyword>
<protein>
    <recommendedName>
        <fullName evidence="2">DUF6536 domain-containing protein</fullName>
    </recommendedName>
</protein>
<organism evidence="3 4">
    <name type="scientific">Lophium mytilinum</name>
    <dbReference type="NCBI Taxonomy" id="390894"/>
    <lineage>
        <taxon>Eukaryota</taxon>
        <taxon>Fungi</taxon>
        <taxon>Dikarya</taxon>
        <taxon>Ascomycota</taxon>
        <taxon>Pezizomycotina</taxon>
        <taxon>Dothideomycetes</taxon>
        <taxon>Pleosporomycetidae</taxon>
        <taxon>Mytilinidiales</taxon>
        <taxon>Mytilinidiaceae</taxon>
        <taxon>Lophium</taxon>
    </lineage>
</organism>
<keyword evidence="1" id="KW-0812">Transmembrane</keyword>
<feature type="non-terminal residue" evidence="3">
    <location>
        <position position="1"/>
    </location>
</feature>
<dbReference type="InterPro" id="IPR046623">
    <property type="entry name" value="DUF6536"/>
</dbReference>
<feature type="transmembrane region" description="Helical" evidence="1">
    <location>
        <begin position="12"/>
        <end position="34"/>
    </location>
</feature>
<feature type="transmembrane region" description="Helical" evidence="1">
    <location>
        <begin position="120"/>
        <end position="137"/>
    </location>
</feature>
<dbReference type="Proteomes" id="UP000799750">
    <property type="component" value="Unassembled WGS sequence"/>
</dbReference>
<dbReference type="PANTHER" id="PTHR35395:SF1">
    <property type="entry name" value="DUF6536 DOMAIN-CONTAINING PROTEIN"/>
    <property type="match status" value="1"/>
</dbReference>
<proteinExistence type="predicted"/>
<evidence type="ECO:0000313" key="4">
    <source>
        <dbReference type="Proteomes" id="UP000799750"/>
    </source>
</evidence>
<keyword evidence="4" id="KW-1185">Reference proteome</keyword>
<gene>
    <name evidence="3" type="ORF">BU16DRAFT_431906</name>
</gene>
<keyword evidence="1" id="KW-1133">Transmembrane helix</keyword>
<dbReference type="EMBL" id="MU004183">
    <property type="protein sequence ID" value="KAF2500873.1"/>
    <property type="molecule type" value="Genomic_DNA"/>
</dbReference>
<accession>A0A6A6RAU7</accession>
<sequence length="357" mass="40011">RNSRFAGWRLGVLTGCILSTVVLCINVILFVVGATAEGGYVDGFATLHKGPGHRIGNLSTMYHVLINVLSTSLLSASNYTMQVLCSPTRKEVDRAHARGQYLNIGILSTRNLWSISKRRLALWWILALSSVPLHLFYNAAIFKVTSGNQYVAQFVNIAQTDVWNRLNSSTTIQRMNNTEWRKTYSSRYIAETGDIYLIVDQIALEYEYFKSPSHSLSDFSLSAPMSMSIDPEKDLSLTGKMQWQEGYWYIPNTIAYLNKTLESSGNYSWFPDTESTDNPNNTYHIQYSFVKPVIDPNTSKVQIGLIFMAIVIGCNFVKALVMLITFLDHRSAYLVTTGDALASFLARPDPTTVGCCI</sequence>
<feature type="transmembrane region" description="Helical" evidence="1">
    <location>
        <begin position="303"/>
        <end position="327"/>
    </location>
</feature>